<feature type="transmembrane region" description="Helical" evidence="2">
    <location>
        <begin position="669"/>
        <end position="687"/>
    </location>
</feature>
<keyword evidence="2" id="KW-1133">Transmembrane helix</keyword>
<feature type="compositionally biased region" description="Low complexity" evidence="1">
    <location>
        <begin position="745"/>
        <end position="754"/>
    </location>
</feature>
<dbReference type="AlphaFoldDB" id="A0A843U9V0"/>
<dbReference type="OrthoDB" id="765586at2759"/>
<evidence type="ECO:0000313" key="3">
    <source>
        <dbReference type="EMBL" id="MQL82292.1"/>
    </source>
</evidence>
<feature type="region of interest" description="Disordered" evidence="1">
    <location>
        <begin position="745"/>
        <end position="768"/>
    </location>
</feature>
<dbReference type="PANTHER" id="PTHR33358">
    <property type="entry name" value="F-BOX PROTEIN WITH A DOMAIN PROTEIN"/>
    <property type="match status" value="1"/>
</dbReference>
<comment type="caution">
    <text evidence="3">The sequence shown here is derived from an EMBL/GenBank/DDBJ whole genome shotgun (WGS) entry which is preliminary data.</text>
</comment>
<organism evidence="3 4">
    <name type="scientific">Colocasia esculenta</name>
    <name type="common">Wild taro</name>
    <name type="synonym">Arum esculentum</name>
    <dbReference type="NCBI Taxonomy" id="4460"/>
    <lineage>
        <taxon>Eukaryota</taxon>
        <taxon>Viridiplantae</taxon>
        <taxon>Streptophyta</taxon>
        <taxon>Embryophyta</taxon>
        <taxon>Tracheophyta</taxon>
        <taxon>Spermatophyta</taxon>
        <taxon>Magnoliopsida</taxon>
        <taxon>Liliopsida</taxon>
        <taxon>Araceae</taxon>
        <taxon>Aroideae</taxon>
        <taxon>Colocasieae</taxon>
        <taxon>Colocasia</taxon>
    </lineage>
</organism>
<dbReference type="PANTHER" id="PTHR33358:SF12">
    <property type="entry name" value="F-BOX PROTEIN WITH A DOMAIN PROTEIN"/>
    <property type="match status" value="1"/>
</dbReference>
<feature type="transmembrane region" description="Helical" evidence="2">
    <location>
        <begin position="632"/>
        <end position="657"/>
    </location>
</feature>
<keyword evidence="4" id="KW-1185">Reference proteome</keyword>
<keyword evidence="2" id="KW-0472">Membrane</keyword>
<evidence type="ECO:0000313" key="4">
    <source>
        <dbReference type="Proteomes" id="UP000652761"/>
    </source>
</evidence>
<sequence length="768" mass="82579">MATGLQLRNILQAATSSSVPRSVGRPRCSLHADGNRAKSGFSLQRMPIMANLEQLVMKEIDMAGASTIPRKQTAASGVDDGDVAPKLYAVMEAAADRAQMHDIIGTQRNNWNHLLLNSLNAMTLTASVAAGLAAIPLAEGTPGHGAFKVSSALLYSAATVMLLVVNKIQPSQLAEEQRNAARLFRKLEKKIKTTLALGTGTPADVEDAVDRVLALDKAYPLALLPGMLEKFPKTVEPTVWWPKLGRQLRQQRSPQQTNATARKGAEGINGWSKGLEDVMTGVLGTLKKKDTDEYVKLGRLVLGINTAMAVAGPAITGLAAAGAGLMDSASLGEWPLMFAVVGGALATVVNSLEHGGQIGMIFELFRNCAGFYRQLEEEIEFNLEETDVKHRENGELFELRMALQLGRSPSELRTLSSSSPRKHGDGEHAGKLAQMHDIIGTQRNNWNHLLLNSLNAMTLTASVAAGLAAIPLAEGTPGHGAFKVSSTLLYSAATVMLLVVNKIQPSQLAEEQRNAARLFRKLEKKIQTTLALGTGTPADVDDAVDRVLALDKAYPLALLPGMLEKFPKTVEPTVWWPKLGRQLRRQRSSQQTSTTARKGEEGINGWSKGLEDVMTGVLGTLKKKDTDEYVKLGRLVLGINTAMAVAGPAITGLAAAGAGLMDSASLGDWPLMFAVVGGALATVVNSLEHGGQIGMIFELFRNCAGFYRQLEEEIEFNLEEADVKQRENGELFELRMALQLGRSPSELRTLSSSSPRKHGDAEHAGKLF</sequence>
<gene>
    <name evidence="3" type="ORF">Taro_014764</name>
</gene>
<dbReference type="InterPro" id="IPR027949">
    <property type="entry name" value="Chloroplast_duf"/>
</dbReference>
<dbReference type="EMBL" id="NMUH01000623">
    <property type="protein sequence ID" value="MQL82292.1"/>
    <property type="molecule type" value="Genomic_DNA"/>
</dbReference>
<accession>A0A843U9V0</accession>
<dbReference type="Proteomes" id="UP000652761">
    <property type="component" value="Unassembled WGS sequence"/>
</dbReference>
<feature type="compositionally biased region" description="Basic and acidic residues" evidence="1">
    <location>
        <begin position="757"/>
        <end position="768"/>
    </location>
</feature>
<feature type="transmembrane region" description="Helical" evidence="2">
    <location>
        <begin position="114"/>
        <end position="135"/>
    </location>
</feature>
<feature type="transmembrane region" description="Helical" evidence="2">
    <location>
        <begin position="449"/>
        <end position="470"/>
    </location>
</feature>
<proteinExistence type="predicted"/>
<dbReference type="Pfam" id="PF14476">
    <property type="entry name" value="Chloroplast_duf"/>
    <property type="match status" value="2"/>
</dbReference>
<feature type="transmembrane region" description="Helical" evidence="2">
    <location>
        <begin position="147"/>
        <end position="165"/>
    </location>
</feature>
<feature type="transmembrane region" description="Helical" evidence="2">
    <location>
        <begin position="334"/>
        <end position="352"/>
    </location>
</feature>
<feature type="transmembrane region" description="Helical" evidence="2">
    <location>
        <begin position="482"/>
        <end position="500"/>
    </location>
</feature>
<keyword evidence="2" id="KW-0812">Transmembrane</keyword>
<evidence type="ECO:0008006" key="5">
    <source>
        <dbReference type="Google" id="ProtNLM"/>
    </source>
</evidence>
<evidence type="ECO:0000256" key="2">
    <source>
        <dbReference type="SAM" id="Phobius"/>
    </source>
</evidence>
<feature type="transmembrane region" description="Helical" evidence="2">
    <location>
        <begin position="297"/>
        <end position="322"/>
    </location>
</feature>
<reference evidence="3" key="1">
    <citation type="submission" date="2017-07" db="EMBL/GenBank/DDBJ databases">
        <title>Taro Niue Genome Assembly and Annotation.</title>
        <authorList>
            <person name="Atibalentja N."/>
            <person name="Keating K."/>
            <person name="Fields C.J."/>
        </authorList>
    </citation>
    <scope>NUCLEOTIDE SEQUENCE</scope>
    <source>
        <strain evidence="3">Niue_2</strain>
        <tissue evidence="3">Leaf</tissue>
    </source>
</reference>
<name>A0A843U9V0_COLES</name>
<evidence type="ECO:0000256" key="1">
    <source>
        <dbReference type="SAM" id="MobiDB-lite"/>
    </source>
</evidence>
<protein>
    <recommendedName>
        <fullName evidence="5">F-box protein</fullName>
    </recommendedName>
</protein>